<evidence type="ECO:0000313" key="2">
    <source>
        <dbReference type="EMBL" id="KAK1771222.1"/>
    </source>
</evidence>
<proteinExistence type="predicted"/>
<dbReference type="GeneID" id="85313650"/>
<evidence type="ECO:0000256" key="1">
    <source>
        <dbReference type="SAM" id="MobiDB-lite"/>
    </source>
</evidence>
<evidence type="ECO:0000313" key="3">
    <source>
        <dbReference type="Proteomes" id="UP001244011"/>
    </source>
</evidence>
<reference evidence="2" key="1">
    <citation type="submission" date="2023-06" db="EMBL/GenBank/DDBJ databases">
        <title>Genome-scale phylogeny and comparative genomics of the fungal order Sordariales.</title>
        <authorList>
            <consortium name="Lawrence Berkeley National Laboratory"/>
            <person name="Hensen N."/>
            <person name="Bonometti L."/>
            <person name="Westerberg I."/>
            <person name="Brannstrom I.O."/>
            <person name="Guillou S."/>
            <person name="Cros-Aarteil S."/>
            <person name="Calhoun S."/>
            <person name="Haridas S."/>
            <person name="Kuo A."/>
            <person name="Mondo S."/>
            <person name="Pangilinan J."/>
            <person name="Riley R."/>
            <person name="Labutti K."/>
            <person name="Andreopoulos B."/>
            <person name="Lipzen A."/>
            <person name="Chen C."/>
            <person name="Yanf M."/>
            <person name="Daum C."/>
            <person name="Ng V."/>
            <person name="Clum A."/>
            <person name="Steindorff A."/>
            <person name="Ohm R."/>
            <person name="Martin F."/>
            <person name="Silar P."/>
            <person name="Natvig D."/>
            <person name="Lalanne C."/>
            <person name="Gautier V."/>
            <person name="Ament-Velasquez S.L."/>
            <person name="Kruys A."/>
            <person name="Hutchinson M.I."/>
            <person name="Powell A.J."/>
            <person name="Barry K."/>
            <person name="Miller A.N."/>
            <person name="Grigoriev I.V."/>
            <person name="Debuchy R."/>
            <person name="Gladieux P."/>
            <person name="Thoren M.H."/>
            <person name="Johannesson H."/>
        </authorList>
    </citation>
    <scope>NUCLEOTIDE SEQUENCE</scope>
    <source>
        <strain evidence="2">8032-3</strain>
    </source>
</reference>
<sequence>MPAVNISMLANGEKSVGTKTKGKHAMVSTDWRKDASSVSVLGDDTHNTIVPAHEAAKLSDNALVIETGVPVSSIDYRRPNKDMTPWGAVSSAPPAKTEFSTEETTDITQIRVNGLSPIVVVDHDGREITLPTAFALDVTPIERAYISSGSSSPLSLGELKVAKNPHRLRRSSQDTDIEDTRRVLNIRDIRRSISTSPEYLAKNAGTRYDRMIKEKHAAALMEEDPAIDRIGGVEAESPHRARKVDQAARDRFRLMLERLNQLASATSSDLTKGHNEDKSPVTTLLANDPAIIAIRAKDSDLASNVAENGEEVDAMYQQQVGWQHAIGARVSGDSGYVSTEGTHKRHDSSGDEKSPNSKRDSGIASESPSKKLNPLAAEFKTVDKAGLARLGMDKFDPCVPPPSFGPVPELSPPFSNCGPTNGPGHFALAPPPGLVPPPGLGPMMPPMAPSPPVAHMNNFHAPVAPPMPFNNFGMFPPGPMGPIASPPMFNGNPFNANPRRCPPMPFMPQPQALPIGPPPGFNKPNMPIAPPLGFNMAPQLPPVVPHYPPAAMGPAPPMMQPPMFPAPAPMGIATPPIPLAPAVFPVTKKPRGHDPIKQQQYEAYLEYRKAFEPGYHFAARARQANRYARQQGHQRHQAGA</sequence>
<feature type="region of interest" description="Disordered" evidence="1">
    <location>
        <begin position="333"/>
        <end position="375"/>
    </location>
</feature>
<comment type="caution">
    <text evidence="2">The sequence shown here is derived from an EMBL/GenBank/DDBJ whole genome shotgun (WGS) entry which is preliminary data.</text>
</comment>
<name>A0AAJ0FKM0_9PEZI</name>
<dbReference type="EMBL" id="MU838999">
    <property type="protein sequence ID" value="KAK1771222.1"/>
    <property type="molecule type" value="Genomic_DNA"/>
</dbReference>
<dbReference type="RefSeq" id="XP_060287435.1">
    <property type="nucleotide sequence ID" value="XM_060430463.1"/>
</dbReference>
<dbReference type="Proteomes" id="UP001244011">
    <property type="component" value="Unassembled WGS sequence"/>
</dbReference>
<protein>
    <submittedName>
        <fullName evidence="2">Uncharacterized protein</fullName>
    </submittedName>
</protein>
<accession>A0AAJ0FKM0</accession>
<keyword evidence="3" id="KW-1185">Reference proteome</keyword>
<organism evidence="2 3">
    <name type="scientific">Phialemonium atrogriseum</name>
    <dbReference type="NCBI Taxonomy" id="1093897"/>
    <lineage>
        <taxon>Eukaryota</taxon>
        <taxon>Fungi</taxon>
        <taxon>Dikarya</taxon>
        <taxon>Ascomycota</taxon>
        <taxon>Pezizomycotina</taxon>
        <taxon>Sordariomycetes</taxon>
        <taxon>Sordariomycetidae</taxon>
        <taxon>Cephalothecales</taxon>
        <taxon>Cephalothecaceae</taxon>
        <taxon>Phialemonium</taxon>
    </lineage>
</organism>
<feature type="compositionally biased region" description="Basic and acidic residues" evidence="1">
    <location>
        <begin position="347"/>
        <end position="361"/>
    </location>
</feature>
<gene>
    <name evidence="2" type="ORF">QBC33DRAFT_566668</name>
</gene>
<dbReference type="AlphaFoldDB" id="A0AAJ0FKM0"/>